<comment type="caution">
    <text evidence="1">The sequence shown here is derived from an EMBL/GenBank/DDBJ whole genome shotgun (WGS) entry which is preliminary data.</text>
</comment>
<evidence type="ECO:0000313" key="1">
    <source>
        <dbReference type="EMBL" id="KIC71070.1"/>
    </source>
</evidence>
<dbReference type="Proteomes" id="UP000031465">
    <property type="component" value="Unassembled WGS sequence"/>
</dbReference>
<name>A0A0C1JI51_9BACT</name>
<gene>
    <name evidence="1" type="ORF">DB44_ES00030</name>
</gene>
<dbReference type="AlphaFoldDB" id="A0A0C1JI51"/>
<reference evidence="1 2" key="1">
    <citation type="journal article" date="2014" name="Mol. Biol. Evol.">
        <title>Massive expansion of Ubiquitination-related gene families within the Chlamydiae.</title>
        <authorList>
            <person name="Domman D."/>
            <person name="Collingro A."/>
            <person name="Lagkouvardos I."/>
            <person name="Gehre L."/>
            <person name="Weinmaier T."/>
            <person name="Rattei T."/>
            <person name="Subtil A."/>
            <person name="Horn M."/>
        </authorList>
    </citation>
    <scope>NUCLEOTIDE SEQUENCE [LARGE SCALE GENOMIC DNA]</scope>
    <source>
        <strain evidence="1 2">EI2</strain>
    </source>
</reference>
<evidence type="ECO:0000313" key="2">
    <source>
        <dbReference type="Proteomes" id="UP000031465"/>
    </source>
</evidence>
<protein>
    <submittedName>
        <fullName evidence="1">Uncharacterized protein</fullName>
    </submittedName>
</protein>
<sequence length="81" mass="9268">MKELKIELNLCTICSVIWNRLFRNSLQGIVKKMDLSKHVGADVMMTSQVLRTLETKGLVGDIVSHLILEHFLFPSLKKEKT</sequence>
<proteinExistence type="predicted"/>
<dbReference type="PATRIC" id="fig|362787.3.peg.1738"/>
<organism evidence="1 2">
    <name type="scientific">Candidatus Protochlamydia amoebophila</name>
    <dbReference type="NCBI Taxonomy" id="362787"/>
    <lineage>
        <taxon>Bacteria</taxon>
        <taxon>Pseudomonadati</taxon>
        <taxon>Chlamydiota</taxon>
        <taxon>Chlamydiia</taxon>
        <taxon>Parachlamydiales</taxon>
        <taxon>Parachlamydiaceae</taxon>
        <taxon>Candidatus Protochlamydia</taxon>
    </lineage>
</organism>
<accession>A0A0C1JI51</accession>
<dbReference type="EMBL" id="JSAN01000116">
    <property type="protein sequence ID" value="KIC71070.1"/>
    <property type="molecule type" value="Genomic_DNA"/>
</dbReference>